<comment type="caution">
    <text evidence="1">The sequence shown here is derived from an EMBL/GenBank/DDBJ whole genome shotgun (WGS) entry which is preliminary data.</text>
</comment>
<organism evidence="1 2">
    <name type="scientific">Candidatus Chloroploca asiatica</name>
    <dbReference type="NCBI Taxonomy" id="1506545"/>
    <lineage>
        <taxon>Bacteria</taxon>
        <taxon>Bacillati</taxon>
        <taxon>Chloroflexota</taxon>
        <taxon>Chloroflexia</taxon>
        <taxon>Chloroflexales</taxon>
        <taxon>Chloroflexineae</taxon>
        <taxon>Oscillochloridaceae</taxon>
        <taxon>Candidatus Chloroploca</taxon>
    </lineage>
</organism>
<protein>
    <recommendedName>
        <fullName evidence="3">DUF1269 domain-containing protein</fullName>
    </recommendedName>
</protein>
<evidence type="ECO:0000313" key="2">
    <source>
        <dbReference type="Proteomes" id="UP000220922"/>
    </source>
</evidence>
<proteinExistence type="predicted"/>
<dbReference type="Pfam" id="PF06897">
    <property type="entry name" value="DUF1269"/>
    <property type="match status" value="1"/>
</dbReference>
<gene>
    <name evidence="1" type="ORF">A9Q02_17230</name>
</gene>
<keyword evidence="2" id="KW-1185">Reference proteome</keyword>
<evidence type="ECO:0008006" key="3">
    <source>
        <dbReference type="Google" id="ProtNLM"/>
    </source>
</evidence>
<dbReference type="Proteomes" id="UP000220922">
    <property type="component" value="Unassembled WGS sequence"/>
</dbReference>
<evidence type="ECO:0000313" key="1">
    <source>
        <dbReference type="EMBL" id="PDV97859.1"/>
    </source>
</evidence>
<name>A0A2H3KRL9_9CHLR</name>
<dbReference type="InterPro" id="IPR009200">
    <property type="entry name" value="DUF1269_membrane"/>
</dbReference>
<dbReference type="AlphaFoldDB" id="A0A2H3KRL9"/>
<sequence length="204" mass="21197">MEERTDGATLEVSRVNRAQFATGYRTSIRSSLTVDNKNHNVVVGIFDSEDAAESARDTIKSWDKASEEVKLGAIGIITFEKGKVKTHVGRQVGKGAVVGATVGVIAALLPAVGLIGGALIGTTGGAVVGTFVKKNLNLSKEDLQQIAEHLGQGKAALVVTADEDELAAVTAKIESLGGKTKKYEIPVEGLEEAQAALEAEATNA</sequence>
<accession>A0A2H3KRL9</accession>
<dbReference type="EMBL" id="LYXE01000121">
    <property type="protein sequence ID" value="PDV97859.1"/>
    <property type="molecule type" value="Genomic_DNA"/>
</dbReference>
<reference evidence="1 2" key="1">
    <citation type="submission" date="2016-05" db="EMBL/GenBank/DDBJ databases">
        <authorList>
            <person name="Lavstsen T."/>
            <person name="Jespersen J.S."/>
        </authorList>
    </citation>
    <scope>NUCLEOTIDE SEQUENCE [LARGE SCALE GENOMIC DNA]</scope>
    <source>
        <strain evidence="1 2">B7-9</strain>
    </source>
</reference>